<dbReference type="KEGG" id="mlut:JET14_21110"/>
<reference evidence="8 9" key="1">
    <citation type="submission" date="2020-12" db="EMBL/GenBank/DDBJ databases">
        <authorList>
            <person name="Zheng R.K."/>
            <person name="Sun C.M."/>
        </authorList>
    </citation>
    <scope>NUCLEOTIDE SEQUENCE [LARGE SCALE GENOMIC DNA]</scope>
    <source>
        <strain evidence="8 9">ZRK001</strain>
        <plasmid evidence="8 9">plas-001</plasmid>
    </source>
</reference>
<dbReference type="GO" id="GO:0003677">
    <property type="term" value="F:DNA binding"/>
    <property type="evidence" value="ECO:0007669"/>
    <property type="project" value="UniProtKB-KW"/>
</dbReference>
<feature type="transmembrane region" description="Helical" evidence="6">
    <location>
        <begin position="84"/>
        <end position="107"/>
    </location>
</feature>
<dbReference type="InterPro" id="IPR019476">
    <property type="entry name" value="T4SS_TraD_DNA-bd"/>
</dbReference>
<dbReference type="PANTHER" id="PTHR37937:SF1">
    <property type="entry name" value="CONJUGATIVE TRANSFER: DNA TRANSPORT"/>
    <property type="match status" value="1"/>
</dbReference>
<keyword evidence="8" id="KW-0614">Plasmid</keyword>
<geneLocation type="plasmid" evidence="8 9">
    <name>plas-001</name>
</geneLocation>
<dbReference type="Gene3D" id="3.40.50.300">
    <property type="entry name" value="P-loop containing nucleotide triphosphate hydrolases"/>
    <property type="match status" value="2"/>
</dbReference>
<evidence type="ECO:0000256" key="1">
    <source>
        <dbReference type="ARBA" id="ARBA00004651"/>
    </source>
</evidence>
<keyword evidence="8" id="KW-0238">DNA-binding</keyword>
<dbReference type="GO" id="GO:0005886">
    <property type="term" value="C:plasma membrane"/>
    <property type="evidence" value="ECO:0007669"/>
    <property type="project" value="UniProtKB-SubCell"/>
</dbReference>
<dbReference type="Pfam" id="PF10412">
    <property type="entry name" value="TrwB_AAD_bind"/>
    <property type="match status" value="1"/>
</dbReference>
<dbReference type="InterPro" id="IPR027417">
    <property type="entry name" value="P-loop_NTPase"/>
</dbReference>
<organism evidence="8 9">
    <name type="scientific">Martelella lutilitoris</name>
    <dbReference type="NCBI Taxonomy" id="2583532"/>
    <lineage>
        <taxon>Bacteria</taxon>
        <taxon>Pseudomonadati</taxon>
        <taxon>Pseudomonadota</taxon>
        <taxon>Alphaproteobacteria</taxon>
        <taxon>Hyphomicrobiales</taxon>
        <taxon>Aurantimonadaceae</taxon>
        <taxon>Martelella</taxon>
    </lineage>
</organism>
<proteinExistence type="predicted"/>
<dbReference type="AlphaFoldDB" id="A0A7T7HP63"/>
<evidence type="ECO:0000256" key="4">
    <source>
        <dbReference type="ARBA" id="ARBA00022989"/>
    </source>
</evidence>
<evidence type="ECO:0000256" key="6">
    <source>
        <dbReference type="SAM" id="Phobius"/>
    </source>
</evidence>
<evidence type="ECO:0000313" key="8">
    <source>
        <dbReference type="EMBL" id="QQM32790.1"/>
    </source>
</evidence>
<protein>
    <submittedName>
        <fullName evidence="8">Type IV secretion system DNA-binding domain-containing protein</fullName>
    </submittedName>
</protein>
<keyword evidence="3 6" id="KW-0812">Transmembrane</keyword>
<keyword evidence="4 6" id="KW-1133">Transmembrane helix</keyword>
<gene>
    <name evidence="8" type="ORF">JET14_21110</name>
</gene>
<dbReference type="EMBL" id="CP066787">
    <property type="protein sequence ID" value="QQM32790.1"/>
    <property type="molecule type" value="Genomic_DNA"/>
</dbReference>
<keyword evidence="5 6" id="KW-0472">Membrane</keyword>
<sequence length="621" mass="69562">MITKPRRSEFAILLYAGLFLVGISALVWVCFFALRSWNAPNGSAYRLSVSQAIDCLTFWSSDLCRSHFIQALGYVPADLAKLQWLLAAMLVAGNLAIAIGGYIAFLMPPDKWIKSGRTVAGMPELLRAAKAEKIDKRDGLHWFNGWRLALEREVRHFIIFGSIGGGKTQTMIGLIVSAIARHDKVLVFDIKGDFTEKLPPTDKGDGSRVQPIIIAPQDRRSHVWDIAKDLRIAEDAVELATRLIPESRDRFFSNSARAVLAACTIRLMHENPGRWTWADLVAETRRDHLELLEVAHRYHPDAVRFLDADYRQVASTLSTLTADTNTLRLLATAWANYEGLERFSLRDWLLYKTDRRTVILQKSGRFSDQSDGWISAFLTIASGIVSDPELGDAKLRRIWFFVDEFAQLPKISRFSALLDIGRSKGVCVCLGVQDIAQIRDTYGRERADAWMSIVGTKIIAKVNSGPTAQRLESDVGQATVVYNRREPRGNGLEWVRDERRENTIERSEFETQLGPRKNGIDVLVTGVGEDVYKVRVPYTTLPHARDAQAPAQWTLDLITASRLEGFTTDDDTETGQTDSDANYPKEAIDVLKGMDPVDTPRNTAMIEGDTHDLFDGQLPGI</sequence>
<feature type="domain" description="Type IV secretion system coupling protein TraD DNA-binding" evidence="7">
    <location>
        <begin position="149"/>
        <end position="482"/>
    </location>
</feature>
<dbReference type="CDD" id="cd01127">
    <property type="entry name" value="TrwB_TraG_TraD_VirD4"/>
    <property type="match status" value="1"/>
</dbReference>
<dbReference type="SUPFAM" id="SSF52540">
    <property type="entry name" value="P-loop containing nucleoside triphosphate hydrolases"/>
    <property type="match status" value="1"/>
</dbReference>
<name>A0A7T7HP63_9HYPH</name>
<comment type="subcellular location">
    <subcellularLocation>
        <location evidence="1">Cell membrane</location>
        <topology evidence="1">Multi-pass membrane protein</topology>
    </subcellularLocation>
</comment>
<dbReference type="Proteomes" id="UP000596083">
    <property type="component" value="Plasmid plas-001"/>
</dbReference>
<keyword evidence="2" id="KW-1003">Cell membrane</keyword>
<evidence type="ECO:0000313" key="9">
    <source>
        <dbReference type="Proteomes" id="UP000596083"/>
    </source>
</evidence>
<dbReference type="InterPro" id="IPR051539">
    <property type="entry name" value="T4SS-coupling_protein"/>
</dbReference>
<dbReference type="PANTHER" id="PTHR37937">
    <property type="entry name" value="CONJUGATIVE TRANSFER: DNA TRANSPORT"/>
    <property type="match status" value="1"/>
</dbReference>
<evidence type="ECO:0000256" key="5">
    <source>
        <dbReference type="ARBA" id="ARBA00023136"/>
    </source>
</evidence>
<evidence type="ECO:0000259" key="7">
    <source>
        <dbReference type="Pfam" id="PF10412"/>
    </source>
</evidence>
<accession>A0A7T7HP63</accession>
<feature type="transmembrane region" description="Helical" evidence="6">
    <location>
        <begin position="12"/>
        <end position="34"/>
    </location>
</feature>
<evidence type="ECO:0000256" key="2">
    <source>
        <dbReference type="ARBA" id="ARBA00022475"/>
    </source>
</evidence>
<dbReference type="RefSeq" id="WP_200338198.1">
    <property type="nucleotide sequence ID" value="NZ_CP066787.1"/>
</dbReference>
<evidence type="ECO:0000256" key="3">
    <source>
        <dbReference type="ARBA" id="ARBA00022692"/>
    </source>
</evidence>